<dbReference type="EMBL" id="AP025516">
    <property type="protein sequence ID" value="BDD88622.1"/>
    <property type="molecule type" value="Genomic_DNA"/>
</dbReference>
<proteinExistence type="predicted"/>
<accession>A0ABN6MAX6</accession>
<protein>
    <recommendedName>
        <fullName evidence="3">Protein phosphatase 2C domain-containing protein</fullName>
    </recommendedName>
</protein>
<evidence type="ECO:0008006" key="3">
    <source>
        <dbReference type="Google" id="ProtNLM"/>
    </source>
</evidence>
<dbReference type="RefSeq" id="WP_284151966.1">
    <property type="nucleotide sequence ID" value="NZ_AP025516.1"/>
</dbReference>
<sequence length="299" mass="32813">MYLNVEPYHPIRQSPSVPTMSVQVLHEQGSGRQNEDVVLRSPGLFGVFDGATSLVEPHDTGNASGGFRAARLAASSFEQCQGSLVQRAEQANSAIRAAQIASGISLDERLQLWSTSLAVVRLKGSSFEYCHTGDSMILLLYTDGSHVVLTPEVDVDGETLQAWKNSPASSQPIHICLAEQIAAVRLQMNTRYGVLNGEPAAMRFLGHGRHSLAGISDIILFTDGLMLPCETPWRPTDWRWFADLYRLGGLHKIRDQVRGLQRQDPECRRFPRFKVHDDIGAVAISFHGVAAPSAGTRLQ</sequence>
<dbReference type="InterPro" id="IPR036457">
    <property type="entry name" value="PPM-type-like_dom_sf"/>
</dbReference>
<dbReference type="SUPFAM" id="SSF81606">
    <property type="entry name" value="PP2C-like"/>
    <property type="match status" value="1"/>
</dbReference>
<evidence type="ECO:0000313" key="1">
    <source>
        <dbReference type="EMBL" id="BDD88622.1"/>
    </source>
</evidence>
<reference evidence="1 2" key="1">
    <citation type="submission" date="2022-01" db="EMBL/GenBank/DDBJ databases">
        <title>Desulfofustis limnae sp. nov., a novel mesophilic sulfate-reducing bacterium isolated from marsh soil.</title>
        <authorList>
            <person name="Watanabe M."/>
            <person name="Takahashi A."/>
            <person name="Kojima H."/>
            <person name="Fukui M."/>
        </authorList>
    </citation>
    <scope>NUCLEOTIDE SEQUENCE [LARGE SCALE GENOMIC DNA]</scope>
    <source>
        <strain evidence="1 2">PPLL</strain>
    </source>
</reference>
<dbReference type="Proteomes" id="UP000830055">
    <property type="component" value="Chromosome"/>
</dbReference>
<dbReference type="Gene3D" id="3.60.40.10">
    <property type="entry name" value="PPM-type phosphatase domain"/>
    <property type="match status" value="1"/>
</dbReference>
<keyword evidence="2" id="KW-1185">Reference proteome</keyword>
<organism evidence="1 2">
    <name type="scientific">Desulfofustis limnaeus</name>
    <dbReference type="NCBI Taxonomy" id="2740163"/>
    <lineage>
        <taxon>Bacteria</taxon>
        <taxon>Pseudomonadati</taxon>
        <taxon>Thermodesulfobacteriota</taxon>
        <taxon>Desulfobulbia</taxon>
        <taxon>Desulfobulbales</taxon>
        <taxon>Desulfocapsaceae</taxon>
        <taxon>Desulfofustis</taxon>
    </lineage>
</organism>
<gene>
    <name evidence="1" type="ORF">DPPLL_29870</name>
</gene>
<evidence type="ECO:0000313" key="2">
    <source>
        <dbReference type="Proteomes" id="UP000830055"/>
    </source>
</evidence>
<name>A0ABN6MAX6_9BACT</name>